<dbReference type="AlphaFoldDB" id="A0A0V1GTJ5"/>
<keyword evidence="3" id="KW-1185">Reference proteome</keyword>
<evidence type="ECO:0000313" key="2">
    <source>
        <dbReference type="EMBL" id="KRZ01487.1"/>
    </source>
</evidence>
<reference evidence="2 3" key="1">
    <citation type="submission" date="2015-01" db="EMBL/GenBank/DDBJ databases">
        <title>Evolution of Trichinella species and genotypes.</title>
        <authorList>
            <person name="Korhonen P.K."/>
            <person name="Edoardo P."/>
            <person name="Giuseppe L.R."/>
            <person name="Gasser R.B."/>
        </authorList>
    </citation>
    <scope>NUCLEOTIDE SEQUENCE [LARGE SCALE GENOMIC DNA]</scope>
    <source>
        <strain evidence="2">ISS1029</strain>
    </source>
</reference>
<comment type="caution">
    <text evidence="2">The sequence shown here is derived from an EMBL/GenBank/DDBJ whole genome shotgun (WGS) entry which is preliminary data.</text>
</comment>
<proteinExistence type="predicted"/>
<dbReference type="OrthoDB" id="5938393at2759"/>
<dbReference type="Proteomes" id="UP000055024">
    <property type="component" value="Unassembled WGS sequence"/>
</dbReference>
<dbReference type="EMBL" id="JYDP01000285">
    <property type="protein sequence ID" value="KRZ01482.1"/>
    <property type="molecule type" value="Genomic_DNA"/>
</dbReference>
<protein>
    <submittedName>
        <fullName evidence="2">Uncharacterized protein</fullName>
    </submittedName>
</protein>
<name>A0A0V1GTJ5_9BILA</name>
<dbReference type="EMBL" id="JYDP01000285">
    <property type="protein sequence ID" value="KRZ01487.1"/>
    <property type="molecule type" value="Genomic_DNA"/>
</dbReference>
<evidence type="ECO:0000313" key="3">
    <source>
        <dbReference type="Proteomes" id="UP000055024"/>
    </source>
</evidence>
<organism evidence="2 3">
    <name type="scientific">Trichinella zimbabwensis</name>
    <dbReference type="NCBI Taxonomy" id="268475"/>
    <lineage>
        <taxon>Eukaryota</taxon>
        <taxon>Metazoa</taxon>
        <taxon>Ecdysozoa</taxon>
        <taxon>Nematoda</taxon>
        <taxon>Enoplea</taxon>
        <taxon>Dorylaimia</taxon>
        <taxon>Trichinellida</taxon>
        <taxon>Trichinellidae</taxon>
        <taxon>Trichinella</taxon>
    </lineage>
</organism>
<gene>
    <name evidence="1" type="ORF">T11_16656</name>
    <name evidence="2" type="ORF">T11_9727</name>
</gene>
<accession>A0A0V1GTJ5</accession>
<evidence type="ECO:0000313" key="1">
    <source>
        <dbReference type="EMBL" id="KRZ01482.1"/>
    </source>
</evidence>
<sequence>MKVEYNCRGLELIDEVAHWGGVFRLGCWFPCFWILFHVDLVVPLSSASEVHFPLLRYCRASAERCSHISTIGRRLSSSRSDSALYHYPKHLSDRQWLISANATERSCDEAICPSQVSI</sequence>